<dbReference type="GO" id="GO:0018104">
    <property type="term" value="P:peptidoglycan-protein cross-linking"/>
    <property type="evidence" value="ECO:0007669"/>
    <property type="project" value="TreeGrafter"/>
</dbReference>
<accession>A0A4P8IFZ3</accession>
<dbReference type="SUPFAM" id="SSF143985">
    <property type="entry name" value="L,D-transpeptidase pre-catalytic domain-like"/>
    <property type="match status" value="1"/>
</dbReference>
<dbReference type="KEGG" id="arf:AR1Y2_2203"/>
<evidence type="ECO:0000256" key="4">
    <source>
        <dbReference type="ARBA" id="ARBA00022984"/>
    </source>
</evidence>
<dbReference type="GO" id="GO:0016740">
    <property type="term" value="F:transferase activity"/>
    <property type="evidence" value="ECO:0007669"/>
    <property type="project" value="UniProtKB-KW"/>
</dbReference>
<evidence type="ECO:0000256" key="1">
    <source>
        <dbReference type="ARBA" id="ARBA00004752"/>
    </source>
</evidence>
<dbReference type="UniPathway" id="UPA00219"/>
<keyword evidence="3 6" id="KW-0133">Cell shape</keyword>
<feature type="active site" description="Nucleophile" evidence="6">
    <location>
        <position position="435"/>
    </location>
</feature>
<dbReference type="OrthoDB" id="3176960at2"/>
<feature type="domain" description="L,D-TPase catalytic" evidence="8">
    <location>
        <begin position="340"/>
        <end position="459"/>
    </location>
</feature>
<keyword evidence="7" id="KW-1133">Transmembrane helix</keyword>
<dbReference type="GO" id="GO:0005576">
    <property type="term" value="C:extracellular region"/>
    <property type="evidence" value="ECO:0007669"/>
    <property type="project" value="TreeGrafter"/>
</dbReference>
<dbReference type="Pfam" id="PF12229">
    <property type="entry name" value="PG_binding_4"/>
    <property type="match status" value="1"/>
</dbReference>
<reference evidence="9 10" key="1">
    <citation type="submission" date="2019-05" db="EMBL/GenBank/DDBJ databases">
        <title>Complete genome sequencing of Anaerostipes rhamnosivorans.</title>
        <authorList>
            <person name="Bui T.P.N."/>
            <person name="de Vos W.M."/>
        </authorList>
    </citation>
    <scope>NUCLEOTIDE SEQUENCE [LARGE SCALE GENOMIC DNA]</scope>
    <source>
        <strain evidence="9 10">1y2</strain>
    </source>
</reference>
<dbReference type="GO" id="GO:0008360">
    <property type="term" value="P:regulation of cell shape"/>
    <property type="evidence" value="ECO:0007669"/>
    <property type="project" value="UniProtKB-UniRule"/>
</dbReference>
<feature type="active site" description="Proton donor/acceptor" evidence="6">
    <location>
        <position position="414"/>
    </location>
</feature>
<dbReference type="InterPro" id="IPR038054">
    <property type="entry name" value="LD_TPept-like_central_sf"/>
</dbReference>
<dbReference type="PANTHER" id="PTHR30582">
    <property type="entry name" value="L,D-TRANSPEPTIDASE"/>
    <property type="match status" value="1"/>
</dbReference>
<evidence type="ECO:0000256" key="6">
    <source>
        <dbReference type="PROSITE-ProRule" id="PRU01373"/>
    </source>
</evidence>
<keyword evidence="4 6" id="KW-0573">Peptidoglycan synthesis</keyword>
<keyword evidence="5 6" id="KW-0961">Cell wall biogenesis/degradation</keyword>
<evidence type="ECO:0000256" key="7">
    <source>
        <dbReference type="SAM" id="Phobius"/>
    </source>
</evidence>
<feature type="transmembrane region" description="Helical" evidence="7">
    <location>
        <begin position="12"/>
        <end position="30"/>
    </location>
</feature>
<organism evidence="9 10">
    <name type="scientific">Anaerostipes rhamnosivorans</name>
    <dbReference type="NCBI Taxonomy" id="1229621"/>
    <lineage>
        <taxon>Bacteria</taxon>
        <taxon>Bacillati</taxon>
        <taxon>Bacillota</taxon>
        <taxon>Clostridia</taxon>
        <taxon>Lachnospirales</taxon>
        <taxon>Lachnospiraceae</taxon>
        <taxon>Anaerostipes</taxon>
    </lineage>
</organism>
<evidence type="ECO:0000313" key="9">
    <source>
        <dbReference type="EMBL" id="QCP35657.1"/>
    </source>
</evidence>
<sequence>MEHKKFTWKHYTLIAVGILVVIYCCIAVYFSKKFTYGTKINGVDVSNKTVDEVTDIFKKKADGYSLTVKERKGKQEILKSSVLKVSFTGKDEIKKIKDGQSSLLWIKGIFGAEKYKDIDMFAYDKAAFQKAFKNLDCFKKKNIIKIRNAKPVYKDGAFQIQKEEIGTVLKKDQTEKLIQSAVEGGVSVVDLDKEGAYEAPKYTSKSKEIITLNDKMNDSLKGSITYKFGKQKVVLDKEVYHKWFKIKNHTDFTIDMKKMETWVMKFAYKYNTMGTMHTFKTHDGRTKKIFGGPYGWRMSRDKEEAAVKKMLKEGTVETREPYWRQKAKVYDGYQGDIGDTYIEVDMGQQEVFYIKNKKIVFSSSVVTGKMEAGRKTPECVAFVLYKQRHATLSGQGYASPVSYWMPFNGNVGLHDASWRSSFGGSEYISGGSHGCVNMPPYAAATLYNMIEAGTPVACYY</sequence>
<dbReference type="PROSITE" id="PS52029">
    <property type="entry name" value="LD_TPASE"/>
    <property type="match status" value="1"/>
</dbReference>
<dbReference type="AlphaFoldDB" id="A0A4P8IFZ3"/>
<dbReference type="Gene3D" id="3.10.20.800">
    <property type="match status" value="1"/>
</dbReference>
<dbReference type="GO" id="GO:0071555">
    <property type="term" value="P:cell wall organization"/>
    <property type="evidence" value="ECO:0007669"/>
    <property type="project" value="UniProtKB-UniRule"/>
</dbReference>
<proteinExistence type="predicted"/>
<evidence type="ECO:0000313" key="10">
    <source>
        <dbReference type="Proteomes" id="UP000298653"/>
    </source>
</evidence>
<dbReference type="Gene3D" id="2.40.440.10">
    <property type="entry name" value="L,D-transpeptidase catalytic domain-like"/>
    <property type="match status" value="1"/>
</dbReference>
<dbReference type="InterPro" id="IPR022029">
    <property type="entry name" value="YoaR-like_PG-bd"/>
</dbReference>
<dbReference type="InterPro" id="IPR005490">
    <property type="entry name" value="LD_TPept_cat_dom"/>
</dbReference>
<evidence type="ECO:0000256" key="5">
    <source>
        <dbReference type="ARBA" id="ARBA00023316"/>
    </source>
</evidence>
<dbReference type="Proteomes" id="UP000298653">
    <property type="component" value="Chromosome"/>
</dbReference>
<dbReference type="CDD" id="cd16913">
    <property type="entry name" value="YkuD_like"/>
    <property type="match status" value="1"/>
</dbReference>
<keyword evidence="7" id="KW-0812">Transmembrane</keyword>
<comment type="pathway">
    <text evidence="1 6">Cell wall biogenesis; peptidoglycan biosynthesis.</text>
</comment>
<dbReference type="GO" id="GO:0071972">
    <property type="term" value="F:peptidoglycan L,D-transpeptidase activity"/>
    <property type="evidence" value="ECO:0007669"/>
    <property type="project" value="TreeGrafter"/>
</dbReference>
<keyword evidence="10" id="KW-1185">Reference proteome</keyword>
<evidence type="ECO:0000259" key="8">
    <source>
        <dbReference type="PROSITE" id="PS52029"/>
    </source>
</evidence>
<evidence type="ECO:0000256" key="3">
    <source>
        <dbReference type="ARBA" id="ARBA00022960"/>
    </source>
</evidence>
<keyword evidence="7" id="KW-0472">Membrane</keyword>
<protein>
    <submittedName>
        <fullName evidence="9">ErfK/YbiS/YcfS/YnhG family protein, putative</fullName>
    </submittedName>
</protein>
<dbReference type="EMBL" id="CP040058">
    <property type="protein sequence ID" value="QCP35657.1"/>
    <property type="molecule type" value="Genomic_DNA"/>
</dbReference>
<name>A0A4P8IFZ3_9FIRM</name>
<dbReference type="RefSeq" id="WP_137328989.1">
    <property type="nucleotide sequence ID" value="NZ_CP040058.1"/>
</dbReference>
<gene>
    <name evidence="9" type="ORF">AR1Y2_2203</name>
</gene>
<keyword evidence="2" id="KW-0808">Transferase</keyword>
<dbReference type="Pfam" id="PF03734">
    <property type="entry name" value="YkuD"/>
    <property type="match status" value="1"/>
</dbReference>
<evidence type="ECO:0000256" key="2">
    <source>
        <dbReference type="ARBA" id="ARBA00022679"/>
    </source>
</evidence>
<dbReference type="PANTHER" id="PTHR30582:SF33">
    <property type="entry name" value="EXPORTED PROTEIN"/>
    <property type="match status" value="1"/>
</dbReference>
<dbReference type="SUPFAM" id="SSF141523">
    <property type="entry name" value="L,D-transpeptidase catalytic domain-like"/>
    <property type="match status" value="1"/>
</dbReference>
<dbReference type="InterPro" id="IPR038063">
    <property type="entry name" value="Transpep_catalytic_dom"/>
</dbReference>
<dbReference type="InterPro" id="IPR050979">
    <property type="entry name" value="LD-transpeptidase"/>
</dbReference>